<accession>A0A8J2YIR3</accession>
<dbReference type="Proteomes" id="UP000602745">
    <property type="component" value="Unassembled WGS sequence"/>
</dbReference>
<keyword evidence="3" id="KW-1185">Reference proteome</keyword>
<keyword evidence="1" id="KW-1133">Transmembrane helix</keyword>
<gene>
    <name evidence="2" type="ORF">GCM10007276_24010</name>
</gene>
<evidence type="ECO:0008006" key="4">
    <source>
        <dbReference type="Google" id="ProtNLM"/>
    </source>
</evidence>
<evidence type="ECO:0000256" key="1">
    <source>
        <dbReference type="SAM" id="Phobius"/>
    </source>
</evidence>
<dbReference type="InterPro" id="IPR021265">
    <property type="entry name" value="DUF2842"/>
</dbReference>
<keyword evidence="1" id="KW-0812">Transmembrane</keyword>
<evidence type="ECO:0000313" key="3">
    <source>
        <dbReference type="Proteomes" id="UP000602745"/>
    </source>
</evidence>
<dbReference type="EMBL" id="BMCP01000002">
    <property type="protein sequence ID" value="GGE46022.1"/>
    <property type="molecule type" value="Genomic_DNA"/>
</dbReference>
<proteinExistence type="predicted"/>
<organism evidence="2 3">
    <name type="scientific">Agaricicola taiwanensis</name>
    <dbReference type="NCBI Taxonomy" id="591372"/>
    <lineage>
        <taxon>Bacteria</taxon>
        <taxon>Pseudomonadati</taxon>
        <taxon>Pseudomonadota</taxon>
        <taxon>Alphaproteobacteria</taxon>
        <taxon>Rhodobacterales</taxon>
        <taxon>Paracoccaceae</taxon>
        <taxon>Agaricicola</taxon>
    </lineage>
</organism>
<reference evidence="2" key="1">
    <citation type="journal article" date="2014" name="Int. J. Syst. Evol. Microbiol.">
        <title>Complete genome sequence of Corynebacterium casei LMG S-19264T (=DSM 44701T), isolated from a smear-ripened cheese.</title>
        <authorList>
            <consortium name="US DOE Joint Genome Institute (JGI-PGF)"/>
            <person name="Walter F."/>
            <person name="Albersmeier A."/>
            <person name="Kalinowski J."/>
            <person name="Ruckert C."/>
        </authorList>
    </citation>
    <scope>NUCLEOTIDE SEQUENCE</scope>
    <source>
        <strain evidence="2">CCM 7684</strain>
    </source>
</reference>
<keyword evidence="1" id="KW-0472">Membrane</keyword>
<name>A0A8J2YIR3_9RHOB</name>
<sequence length="61" mass="7070">MILLVTIVIVWALFFMALAQGRIKDAARMWQLIYYVVAGMGWVLPAMVVIRWMEKKPDDAE</sequence>
<comment type="caution">
    <text evidence="2">The sequence shown here is derived from an EMBL/GenBank/DDBJ whole genome shotgun (WGS) entry which is preliminary data.</text>
</comment>
<feature type="transmembrane region" description="Helical" evidence="1">
    <location>
        <begin position="29"/>
        <end position="50"/>
    </location>
</feature>
<reference evidence="2" key="2">
    <citation type="submission" date="2020-09" db="EMBL/GenBank/DDBJ databases">
        <authorList>
            <person name="Sun Q."/>
            <person name="Sedlacek I."/>
        </authorList>
    </citation>
    <scope>NUCLEOTIDE SEQUENCE</scope>
    <source>
        <strain evidence="2">CCM 7684</strain>
    </source>
</reference>
<evidence type="ECO:0000313" key="2">
    <source>
        <dbReference type="EMBL" id="GGE46022.1"/>
    </source>
</evidence>
<dbReference type="Pfam" id="PF11003">
    <property type="entry name" value="DUF2842"/>
    <property type="match status" value="1"/>
</dbReference>
<protein>
    <recommendedName>
        <fullName evidence="4">DUF2842 domain-containing protein</fullName>
    </recommendedName>
</protein>
<dbReference type="AlphaFoldDB" id="A0A8J2YIR3"/>